<evidence type="ECO:0000256" key="4">
    <source>
        <dbReference type="ARBA" id="ARBA00023136"/>
    </source>
</evidence>
<keyword evidence="3 5" id="KW-1133">Transmembrane helix</keyword>
<evidence type="ECO:0000256" key="2">
    <source>
        <dbReference type="ARBA" id="ARBA00022692"/>
    </source>
</evidence>
<dbReference type="AlphaFoldDB" id="A0A1Y4DBG8"/>
<comment type="caution">
    <text evidence="7">The sequence shown here is derived from an EMBL/GenBank/DDBJ whole genome shotgun (WGS) entry which is preliminary data.</text>
</comment>
<evidence type="ECO:0000256" key="1">
    <source>
        <dbReference type="ARBA" id="ARBA00004141"/>
    </source>
</evidence>
<evidence type="ECO:0000256" key="5">
    <source>
        <dbReference type="SAM" id="Phobius"/>
    </source>
</evidence>
<evidence type="ECO:0000313" key="8">
    <source>
        <dbReference type="Proteomes" id="UP000196368"/>
    </source>
</evidence>
<feature type="domain" description="NfeD-like C-terminal" evidence="6">
    <location>
        <begin position="82"/>
        <end position="140"/>
    </location>
</feature>
<reference evidence="8" key="1">
    <citation type="submission" date="2017-04" db="EMBL/GenBank/DDBJ databases">
        <title>Function of individual gut microbiota members based on whole genome sequencing of pure cultures obtained from chicken caecum.</title>
        <authorList>
            <person name="Medvecky M."/>
            <person name="Cejkova D."/>
            <person name="Polansky O."/>
            <person name="Karasova D."/>
            <person name="Kubasova T."/>
            <person name="Cizek A."/>
            <person name="Rychlik I."/>
        </authorList>
    </citation>
    <scope>NUCLEOTIDE SEQUENCE [LARGE SCALE GENOMIC DNA]</scope>
    <source>
        <strain evidence="8">An273</strain>
    </source>
</reference>
<dbReference type="EMBL" id="NFJD01000003">
    <property type="protein sequence ID" value="OUO56497.1"/>
    <property type="molecule type" value="Genomic_DNA"/>
</dbReference>
<evidence type="ECO:0000256" key="3">
    <source>
        <dbReference type="ARBA" id="ARBA00022989"/>
    </source>
</evidence>
<evidence type="ECO:0000313" key="7">
    <source>
        <dbReference type="EMBL" id="OUO56497.1"/>
    </source>
</evidence>
<accession>A0A1Y4DBG8</accession>
<keyword evidence="2 5" id="KW-0812">Transmembrane</keyword>
<gene>
    <name evidence="7" type="ORF">B5F75_04700</name>
</gene>
<feature type="transmembrane region" description="Helical" evidence="5">
    <location>
        <begin position="43"/>
        <end position="63"/>
    </location>
</feature>
<dbReference type="InterPro" id="IPR012340">
    <property type="entry name" value="NA-bd_OB-fold"/>
</dbReference>
<sequence>MNYYVWLILAVGCFVGELFTMEFSLACLGLGLAGAALAAWLGAGLWLQAGVFAGVAAAAWLGIRPLAKRHFYRNAPRVKTPAEEVIGKTAVTETEVGPLLNNGRVKVAGESWKATALQTLSAGTECVVEKLDGVTLTVRPK</sequence>
<dbReference type="OrthoDB" id="1119931at2"/>
<dbReference type="InterPro" id="IPR052165">
    <property type="entry name" value="Membrane_assoc_protease"/>
</dbReference>
<protein>
    <recommendedName>
        <fullName evidence="6">NfeD-like C-terminal domain-containing protein</fullName>
    </recommendedName>
</protein>
<organism evidence="7 8">
    <name type="scientific">Candidatus Avelusimicrobium gallicola</name>
    <dbReference type="NCBI Taxonomy" id="2562704"/>
    <lineage>
        <taxon>Bacteria</taxon>
        <taxon>Pseudomonadati</taxon>
        <taxon>Elusimicrobiota</taxon>
        <taxon>Elusimicrobia</taxon>
        <taxon>Elusimicrobiales</taxon>
        <taxon>Elusimicrobiaceae</taxon>
        <taxon>Candidatus Avelusimicrobium</taxon>
    </lineage>
</organism>
<name>A0A1Y4DBG8_9BACT</name>
<dbReference type="Proteomes" id="UP000196368">
    <property type="component" value="Unassembled WGS sequence"/>
</dbReference>
<dbReference type="PANTHER" id="PTHR33507">
    <property type="entry name" value="INNER MEMBRANE PROTEIN YBBJ"/>
    <property type="match status" value="1"/>
</dbReference>
<comment type="subcellular location">
    <subcellularLocation>
        <location evidence="1">Membrane</location>
        <topology evidence="1">Multi-pass membrane protein</topology>
    </subcellularLocation>
</comment>
<dbReference type="GO" id="GO:0005886">
    <property type="term" value="C:plasma membrane"/>
    <property type="evidence" value="ECO:0007669"/>
    <property type="project" value="TreeGrafter"/>
</dbReference>
<proteinExistence type="predicted"/>
<dbReference type="PANTHER" id="PTHR33507:SF3">
    <property type="entry name" value="INNER MEMBRANE PROTEIN YBBJ"/>
    <property type="match status" value="1"/>
</dbReference>
<keyword evidence="8" id="KW-1185">Reference proteome</keyword>
<keyword evidence="4 5" id="KW-0472">Membrane</keyword>
<dbReference type="SUPFAM" id="SSF141322">
    <property type="entry name" value="NfeD domain-like"/>
    <property type="match status" value="1"/>
</dbReference>
<evidence type="ECO:0000259" key="6">
    <source>
        <dbReference type="Pfam" id="PF01957"/>
    </source>
</evidence>
<dbReference type="RefSeq" id="WP_087288475.1">
    <property type="nucleotide sequence ID" value="NZ_NFJD01000003.1"/>
</dbReference>
<dbReference type="Pfam" id="PF01957">
    <property type="entry name" value="NfeD"/>
    <property type="match status" value="1"/>
</dbReference>
<dbReference type="Gene3D" id="2.40.50.140">
    <property type="entry name" value="Nucleic acid-binding proteins"/>
    <property type="match status" value="1"/>
</dbReference>
<dbReference type="InterPro" id="IPR002810">
    <property type="entry name" value="NfeD-like_C"/>
</dbReference>